<accession>A0A854Q234</accession>
<protein>
    <submittedName>
        <fullName evidence="2">Uncharacterized protein</fullName>
    </submittedName>
</protein>
<name>A0A854Q234_CRYNE</name>
<organism evidence="2 3">
    <name type="scientific">Cryptococcus neoformans Tu259-1</name>
    <dbReference type="NCBI Taxonomy" id="1230072"/>
    <lineage>
        <taxon>Eukaryota</taxon>
        <taxon>Fungi</taxon>
        <taxon>Dikarya</taxon>
        <taxon>Basidiomycota</taxon>
        <taxon>Agaricomycotina</taxon>
        <taxon>Tremellomycetes</taxon>
        <taxon>Tremellales</taxon>
        <taxon>Cryptococcaceae</taxon>
        <taxon>Cryptococcus</taxon>
        <taxon>Cryptococcus neoformans species complex</taxon>
    </lineage>
</organism>
<reference evidence="2 3" key="1">
    <citation type="submission" date="2017-06" db="EMBL/GenBank/DDBJ databases">
        <title>Global population genomics of the pathogenic fungus Cryptococcus neoformans var. grubii.</title>
        <authorList>
            <person name="Cuomo C."/>
            <person name="Litvintseva A."/>
            <person name="Chen Y."/>
            <person name="Young S."/>
            <person name="Zeng Q."/>
            <person name="Chapman S."/>
            <person name="Gujja S."/>
            <person name="Saif S."/>
            <person name="Birren B."/>
        </authorList>
    </citation>
    <scope>NUCLEOTIDE SEQUENCE [LARGE SCALE GENOMIC DNA]</scope>
    <source>
        <strain evidence="2 3">Tu259-1</strain>
    </source>
</reference>
<dbReference type="Proteomes" id="UP000199727">
    <property type="component" value="Unassembled WGS sequence"/>
</dbReference>
<proteinExistence type="predicted"/>
<gene>
    <name evidence="2" type="ORF">C361_06829</name>
</gene>
<comment type="caution">
    <text evidence="2">The sequence shown here is derived from an EMBL/GenBank/DDBJ whole genome shotgun (WGS) entry which is preliminary data.</text>
</comment>
<feature type="region of interest" description="Disordered" evidence="1">
    <location>
        <begin position="199"/>
        <end position="220"/>
    </location>
</feature>
<evidence type="ECO:0000313" key="2">
    <source>
        <dbReference type="EMBL" id="OXG10793.1"/>
    </source>
</evidence>
<dbReference type="AlphaFoldDB" id="A0A854Q234"/>
<evidence type="ECO:0000313" key="3">
    <source>
        <dbReference type="Proteomes" id="UP000199727"/>
    </source>
</evidence>
<sequence length="220" mass="24783">MVLSRKCCRKTRVREHQRPKIAGRFEFKNRHSPQKDGIFTCDIAPHITSRQSSASSGIRYRPRRVPSLVVPRTFTLQKSNNINSTWLQCQWPCSCRIPSLLLPRAQGGAFPSLQLRLPSGQLCDYVGNTFRRGSFRLRFGPCHFYFPSITDERAGPPDIVFFRPSNHLNEGALLLTGQSRVLGTTDQWMQSFPARALEARERGRGGGSGGRMGSATHEKP</sequence>
<dbReference type="EMBL" id="AMKT01000101">
    <property type="protein sequence ID" value="OXG10793.1"/>
    <property type="molecule type" value="Genomic_DNA"/>
</dbReference>
<evidence type="ECO:0000256" key="1">
    <source>
        <dbReference type="SAM" id="MobiDB-lite"/>
    </source>
</evidence>